<proteinExistence type="predicted"/>
<evidence type="ECO:0000313" key="3">
    <source>
        <dbReference type="Proteomes" id="UP000446658"/>
    </source>
</evidence>
<keyword evidence="3" id="KW-1185">Reference proteome</keyword>
<comment type="caution">
    <text evidence="2">The sequence shown here is derived from an EMBL/GenBank/DDBJ whole genome shotgun (WGS) entry which is preliminary data.</text>
</comment>
<dbReference type="Pfam" id="PF11726">
    <property type="entry name" value="YagK_YfjJ_C"/>
    <property type="match status" value="1"/>
</dbReference>
<reference evidence="2 3" key="1">
    <citation type="submission" date="2019-11" db="EMBL/GenBank/DDBJ databases">
        <title>Draft genome sequence of Paludibacterium sp. dN18-1.</title>
        <authorList>
            <person name="Im W.-T."/>
        </authorList>
    </citation>
    <scope>NUCLEOTIDE SEQUENCE [LARGE SCALE GENOMIC DNA]</scope>
    <source>
        <strain evidence="3">dN 18-1</strain>
    </source>
</reference>
<name>A0A844GFP9_9NEIS</name>
<protein>
    <submittedName>
        <fullName evidence="2">Inovirus Gp2 family protein</fullName>
    </submittedName>
</protein>
<gene>
    <name evidence="2" type="ORF">GKE73_17175</name>
</gene>
<evidence type="ECO:0000259" key="1">
    <source>
        <dbReference type="Pfam" id="PF11726"/>
    </source>
</evidence>
<evidence type="ECO:0000313" key="2">
    <source>
        <dbReference type="EMBL" id="MTD34140.1"/>
    </source>
</evidence>
<accession>A0A844GFP9</accession>
<dbReference type="Proteomes" id="UP000446658">
    <property type="component" value="Unassembled WGS sequence"/>
</dbReference>
<dbReference type="EMBL" id="WLYX01000001">
    <property type="protein sequence ID" value="MTD34140.1"/>
    <property type="molecule type" value="Genomic_DNA"/>
</dbReference>
<organism evidence="2 3">
    <name type="scientific">Paludibacterium denitrificans</name>
    <dbReference type="NCBI Taxonomy" id="2675226"/>
    <lineage>
        <taxon>Bacteria</taxon>
        <taxon>Pseudomonadati</taxon>
        <taxon>Pseudomonadota</taxon>
        <taxon>Betaproteobacteria</taxon>
        <taxon>Neisseriales</taxon>
        <taxon>Chromobacteriaceae</taxon>
        <taxon>Paludibacterium</taxon>
    </lineage>
</organism>
<dbReference type="RefSeq" id="WP_376767452.1">
    <property type="nucleotide sequence ID" value="NZ_WLYX01000001.1"/>
</dbReference>
<feature type="domain" description="YagK/YfjJ C-terminal" evidence="1">
    <location>
        <begin position="4"/>
        <end position="46"/>
    </location>
</feature>
<dbReference type="AlphaFoldDB" id="A0A844GFP9"/>
<sequence>MFYTNATYPLQRGDQQSIEALFYRASYLCKSATKEYGNGLHGFGVSRR</sequence>
<dbReference type="InterPro" id="IPR057271">
    <property type="entry name" value="YagK_YfjJ_C"/>
</dbReference>